<keyword evidence="2" id="KW-1185">Reference proteome</keyword>
<sequence>MQSCSQEGQNEVCPPIPFDNPNIDCPEGRKIGCCSTTECSNGQYCCLVGCETSCVKPGLGDWKDLNLNKEECKKVEEGGIPESMNDKKKI</sequence>
<dbReference type="Proteomes" id="UP000499080">
    <property type="component" value="Unassembled WGS sequence"/>
</dbReference>
<evidence type="ECO:0008006" key="3">
    <source>
        <dbReference type="Google" id="ProtNLM"/>
    </source>
</evidence>
<protein>
    <recommendedName>
        <fullName evidence="3">WAP domain-containing protein</fullName>
    </recommendedName>
</protein>
<proteinExistence type="predicted"/>
<dbReference type="AlphaFoldDB" id="A0A4Y2IKV4"/>
<dbReference type="EMBL" id="BGPR01002742">
    <property type="protein sequence ID" value="GBM78244.1"/>
    <property type="molecule type" value="Genomic_DNA"/>
</dbReference>
<gene>
    <name evidence="1" type="ORF">AVEN_273330_1</name>
</gene>
<reference evidence="1 2" key="1">
    <citation type="journal article" date="2019" name="Sci. Rep.">
        <title>Orb-weaving spider Araneus ventricosus genome elucidates the spidroin gene catalogue.</title>
        <authorList>
            <person name="Kono N."/>
            <person name="Nakamura H."/>
            <person name="Ohtoshi R."/>
            <person name="Moran D.A.P."/>
            <person name="Shinohara A."/>
            <person name="Yoshida Y."/>
            <person name="Fujiwara M."/>
            <person name="Mori M."/>
            <person name="Tomita M."/>
            <person name="Arakawa K."/>
        </authorList>
    </citation>
    <scope>NUCLEOTIDE SEQUENCE [LARGE SCALE GENOMIC DNA]</scope>
</reference>
<comment type="caution">
    <text evidence="1">The sequence shown here is derived from an EMBL/GenBank/DDBJ whole genome shotgun (WGS) entry which is preliminary data.</text>
</comment>
<name>A0A4Y2IKV4_ARAVE</name>
<dbReference type="OrthoDB" id="6429482at2759"/>
<evidence type="ECO:0000313" key="1">
    <source>
        <dbReference type="EMBL" id="GBM78244.1"/>
    </source>
</evidence>
<accession>A0A4Y2IKV4</accession>
<organism evidence="1 2">
    <name type="scientific">Araneus ventricosus</name>
    <name type="common">Orbweaver spider</name>
    <name type="synonym">Epeira ventricosa</name>
    <dbReference type="NCBI Taxonomy" id="182803"/>
    <lineage>
        <taxon>Eukaryota</taxon>
        <taxon>Metazoa</taxon>
        <taxon>Ecdysozoa</taxon>
        <taxon>Arthropoda</taxon>
        <taxon>Chelicerata</taxon>
        <taxon>Arachnida</taxon>
        <taxon>Araneae</taxon>
        <taxon>Araneomorphae</taxon>
        <taxon>Entelegynae</taxon>
        <taxon>Araneoidea</taxon>
        <taxon>Araneidae</taxon>
        <taxon>Araneus</taxon>
    </lineage>
</organism>
<evidence type="ECO:0000313" key="2">
    <source>
        <dbReference type="Proteomes" id="UP000499080"/>
    </source>
</evidence>